<gene>
    <name evidence="1" type="ORF">NM688_g538</name>
</gene>
<accession>A0ACC1TE85</accession>
<name>A0ACC1TE85_9APHY</name>
<sequence length="545" mass="61850">MPRRAQASSSKSSKKLKQKSLEAFFPPSSPITVSSSPSPSSSPRASRPETTTRKKEHRVMKKRGADKRGRVAEDGLLETEDDNNSSSDPGGIRFESDAAPSPESDEDEAKNSPRKSSLSQKKKQRRMADSEEEQEVIEIESSDDQEVGVPITWKGKSKDGKRSRARVQSDSDEEPQPRRRKLIKGVRPPTPEEDLIDEVDESKIIDSRLRSRDKKSSYLKNLEKLKKKKRGESVASASSKSEADSDSDEYAAPFSHARPDSEDKDNDNGPEEVEDEELSSFIEDDGDTVSPALPAEFSMNTYQDLVHHFKIICQLFVHLAVQQLKNRRAFMERSLRDEYFFIPLQIARRKIEGMRDSLVASSVWRSNFKKTLTTYPEFETIGLDFAMPGCDACRLGGRLSTLVGRVRGEPYDRTTFRPLKRGNESSELDDSNEGGDRKKKEFHLGRFCAKRTRVWHSFTHWEYALFKTLSGEVEELRQRQDGKSRVFVRVAYAGGTEPPDDLTDGDRIMSWLDERGIIATEWQKIKKMMEDATHLEIAAKRGDDD</sequence>
<evidence type="ECO:0000313" key="1">
    <source>
        <dbReference type="EMBL" id="KAJ3559106.1"/>
    </source>
</evidence>
<evidence type="ECO:0000313" key="2">
    <source>
        <dbReference type="Proteomes" id="UP001148662"/>
    </source>
</evidence>
<dbReference type="EMBL" id="JANHOG010000045">
    <property type="protein sequence ID" value="KAJ3559106.1"/>
    <property type="molecule type" value="Genomic_DNA"/>
</dbReference>
<reference evidence="1" key="1">
    <citation type="submission" date="2022-07" db="EMBL/GenBank/DDBJ databases">
        <title>Genome Sequence of Phlebia brevispora.</title>
        <authorList>
            <person name="Buettner E."/>
        </authorList>
    </citation>
    <scope>NUCLEOTIDE SEQUENCE</scope>
    <source>
        <strain evidence="1">MPL23</strain>
    </source>
</reference>
<comment type="caution">
    <text evidence="1">The sequence shown here is derived from an EMBL/GenBank/DDBJ whole genome shotgun (WGS) entry which is preliminary data.</text>
</comment>
<protein>
    <submittedName>
        <fullName evidence="1">Uncharacterized protein</fullName>
    </submittedName>
</protein>
<proteinExistence type="predicted"/>
<keyword evidence="2" id="KW-1185">Reference proteome</keyword>
<organism evidence="1 2">
    <name type="scientific">Phlebia brevispora</name>
    <dbReference type="NCBI Taxonomy" id="194682"/>
    <lineage>
        <taxon>Eukaryota</taxon>
        <taxon>Fungi</taxon>
        <taxon>Dikarya</taxon>
        <taxon>Basidiomycota</taxon>
        <taxon>Agaricomycotina</taxon>
        <taxon>Agaricomycetes</taxon>
        <taxon>Polyporales</taxon>
        <taxon>Meruliaceae</taxon>
        <taxon>Phlebia</taxon>
    </lineage>
</organism>
<dbReference type="Proteomes" id="UP001148662">
    <property type="component" value="Unassembled WGS sequence"/>
</dbReference>